<organism evidence="1 2">
    <name type="scientific">Melastoma candidum</name>
    <dbReference type="NCBI Taxonomy" id="119954"/>
    <lineage>
        <taxon>Eukaryota</taxon>
        <taxon>Viridiplantae</taxon>
        <taxon>Streptophyta</taxon>
        <taxon>Embryophyta</taxon>
        <taxon>Tracheophyta</taxon>
        <taxon>Spermatophyta</taxon>
        <taxon>Magnoliopsida</taxon>
        <taxon>eudicotyledons</taxon>
        <taxon>Gunneridae</taxon>
        <taxon>Pentapetalae</taxon>
        <taxon>rosids</taxon>
        <taxon>malvids</taxon>
        <taxon>Myrtales</taxon>
        <taxon>Melastomataceae</taxon>
        <taxon>Melastomatoideae</taxon>
        <taxon>Melastomateae</taxon>
        <taxon>Melastoma</taxon>
    </lineage>
</organism>
<protein>
    <submittedName>
        <fullName evidence="1">Uncharacterized protein</fullName>
    </submittedName>
</protein>
<sequence length="78" mass="8971">MLRTEHGGSARIVRVQQLLPEEEEGGGVLLLRRGGLHCQPATKIWAVPIPNWGIERNPWFKQLVERDPKVRESNLIFF</sequence>
<evidence type="ECO:0000313" key="2">
    <source>
        <dbReference type="Proteomes" id="UP001057402"/>
    </source>
</evidence>
<reference evidence="2" key="1">
    <citation type="journal article" date="2023" name="Front. Plant Sci.">
        <title>Chromosomal-level genome assembly of Melastoma candidum provides insights into trichome evolution.</title>
        <authorList>
            <person name="Zhong Y."/>
            <person name="Wu W."/>
            <person name="Sun C."/>
            <person name="Zou P."/>
            <person name="Liu Y."/>
            <person name="Dai S."/>
            <person name="Zhou R."/>
        </authorList>
    </citation>
    <scope>NUCLEOTIDE SEQUENCE [LARGE SCALE GENOMIC DNA]</scope>
</reference>
<gene>
    <name evidence="1" type="ORF">MLD38_009102</name>
</gene>
<dbReference type="Proteomes" id="UP001057402">
    <property type="component" value="Chromosome 3"/>
</dbReference>
<evidence type="ECO:0000313" key="1">
    <source>
        <dbReference type="EMBL" id="KAI4383237.1"/>
    </source>
</evidence>
<proteinExistence type="predicted"/>
<name>A0ACB9RXS1_9MYRT</name>
<accession>A0ACB9RXS1</accession>
<comment type="caution">
    <text evidence="1">The sequence shown here is derived from an EMBL/GenBank/DDBJ whole genome shotgun (WGS) entry which is preliminary data.</text>
</comment>
<keyword evidence="2" id="KW-1185">Reference proteome</keyword>
<dbReference type="EMBL" id="CM042882">
    <property type="protein sequence ID" value="KAI4383237.1"/>
    <property type="molecule type" value="Genomic_DNA"/>
</dbReference>